<proteinExistence type="inferred from homology"/>
<evidence type="ECO:0000256" key="3">
    <source>
        <dbReference type="ARBA" id="ARBA00023285"/>
    </source>
</evidence>
<gene>
    <name evidence="5 6" type="primary">eutC</name>
    <name evidence="6" type="ORF">M9978_11500</name>
</gene>
<dbReference type="Pfam" id="PF05985">
    <property type="entry name" value="EutC"/>
    <property type="match status" value="1"/>
</dbReference>
<dbReference type="GO" id="GO:0006520">
    <property type="term" value="P:amino acid metabolic process"/>
    <property type="evidence" value="ECO:0007669"/>
    <property type="project" value="InterPro"/>
</dbReference>
<comment type="similarity">
    <text evidence="5">Belongs to the EutC family.</text>
</comment>
<dbReference type="InterPro" id="IPR042251">
    <property type="entry name" value="EutC_C"/>
</dbReference>
<reference evidence="6" key="1">
    <citation type="submission" date="2022-05" db="EMBL/GenBank/DDBJ databases">
        <title>Sphingomonas sp. strain MG17 Genome sequencing and assembly.</title>
        <authorList>
            <person name="Kim I."/>
        </authorList>
    </citation>
    <scope>NUCLEOTIDE SEQUENCE</scope>
    <source>
        <strain evidence="6">MG17</strain>
    </source>
</reference>
<protein>
    <recommendedName>
        <fullName evidence="5">Ethanolamine ammonia-lyase small subunit</fullName>
        <shortName evidence="5">EAL small subunit</shortName>
        <ecNumber evidence="5">4.3.1.7</ecNumber>
    </recommendedName>
</protein>
<dbReference type="Proteomes" id="UP001139451">
    <property type="component" value="Unassembled WGS sequence"/>
</dbReference>
<sequence>MNDDRSPVVPARRLPDSVTQARIGLGRAGCGLTTAALLDFQLDHARARDAVHAALDIHALRRHPVFADAIVVDSAAPSRAAYLQNPDLGRRLAPDMAARLARGDHALAIVIGDGLSAQAVQRHASATVEAVVAQLPDWHVAPPVIVRHARVAIGDEIGELLGAELVLVLLGERPGLSAPDSLGAYITHAPRIGRRDSERNCVSNIRPPHGLSYAEAGQMIGWLLREARRRGLSGVELKDESAATFLPPQV</sequence>
<keyword evidence="4 5" id="KW-1283">Bacterial microcompartment</keyword>
<organism evidence="6 7">
    <name type="scientific">Sphingomonas tagetis</name>
    <dbReference type="NCBI Taxonomy" id="2949092"/>
    <lineage>
        <taxon>Bacteria</taxon>
        <taxon>Pseudomonadati</taxon>
        <taxon>Pseudomonadota</taxon>
        <taxon>Alphaproteobacteria</taxon>
        <taxon>Sphingomonadales</taxon>
        <taxon>Sphingomonadaceae</taxon>
        <taxon>Sphingomonas</taxon>
    </lineage>
</organism>
<keyword evidence="7" id="KW-1185">Reference proteome</keyword>
<dbReference type="AlphaFoldDB" id="A0A9X2KPU0"/>
<dbReference type="GO" id="GO:0009350">
    <property type="term" value="C:ethanolamine ammonia-lyase complex"/>
    <property type="evidence" value="ECO:0007669"/>
    <property type="project" value="UniProtKB-UniRule"/>
</dbReference>
<evidence type="ECO:0000313" key="6">
    <source>
        <dbReference type="EMBL" id="MCP3731053.1"/>
    </source>
</evidence>
<comment type="subunit">
    <text evidence="5">The basic unit is a heterodimer which dimerizes to form tetramers. The heterotetramers trimerize; 6 large subunits form a core ring with 6 small subunits projecting outwards.</text>
</comment>
<evidence type="ECO:0000256" key="2">
    <source>
        <dbReference type="ARBA" id="ARBA00023239"/>
    </source>
</evidence>
<dbReference type="EMBL" id="JAMLDX010000008">
    <property type="protein sequence ID" value="MCP3731053.1"/>
    <property type="molecule type" value="Genomic_DNA"/>
</dbReference>
<accession>A0A9X2KPU0</accession>
<comment type="subcellular location">
    <subcellularLocation>
        <location evidence="5">Bacterial microcompartment</location>
    </subcellularLocation>
</comment>
<comment type="caution">
    <text evidence="6">The sequence shown here is derived from an EMBL/GenBank/DDBJ whole genome shotgun (WGS) entry which is preliminary data.</text>
</comment>
<dbReference type="HAMAP" id="MF_00601">
    <property type="entry name" value="EutC"/>
    <property type="match status" value="1"/>
</dbReference>
<name>A0A9X2KPU0_9SPHN</name>
<feature type="binding site" evidence="5">
    <location>
        <position position="151"/>
    </location>
    <ligand>
        <name>adenosylcob(III)alamin</name>
        <dbReference type="ChEBI" id="CHEBI:18408"/>
    </ligand>
</feature>
<comment type="cofactor">
    <cofactor evidence="5">
        <name>adenosylcob(III)alamin</name>
        <dbReference type="ChEBI" id="CHEBI:18408"/>
    </cofactor>
    <text evidence="5">Binds between the large and small subunits.</text>
</comment>
<keyword evidence="3 5" id="KW-0170">Cobalt</keyword>
<dbReference type="RefSeq" id="WP_254293281.1">
    <property type="nucleotide sequence ID" value="NZ_JAMLDX010000008.1"/>
</dbReference>
<dbReference type="GO" id="GO:0046336">
    <property type="term" value="P:ethanolamine catabolic process"/>
    <property type="evidence" value="ECO:0007669"/>
    <property type="project" value="UniProtKB-UniRule"/>
</dbReference>
<comment type="function">
    <text evidence="5">Catalyzes the deamination of various vicinal amino-alcohols to oxo compounds. Allows this organism to utilize ethanolamine as the sole source of nitrogen and carbon in the presence of external vitamin B12.</text>
</comment>
<evidence type="ECO:0000256" key="4">
    <source>
        <dbReference type="ARBA" id="ARBA00024446"/>
    </source>
</evidence>
<evidence type="ECO:0000313" key="7">
    <source>
        <dbReference type="Proteomes" id="UP001139451"/>
    </source>
</evidence>
<keyword evidence="2 5" id="KW-0456">Lyase</keyword>
<feature type="binding site" evidence="5">
    <location>
        <position position="172"/>
    </location>
    <ligand>
        <name>adenosylcob(III)alamin</name>
        <dbReference type="ChEBI" id="CHEBI:18408"/>
    </ligand>
</feature>
<evidence type="ECO:0000256" key="1">
    <source>
        <dbReference type="ARBA" id="ARBA00022628"/>
    </source>
</evidence>
<dbReference type="InterPro" id="IPR009246">
    <property type="entry name" value="EutC"/>
</dbReference>
<feature type="binding site" evidence="5">
    <location>
        <position position="201"/>
    </location>
    <ligand>
        <name>adenosylcob(III)alamin</name>
        <dbReference type="ChEBI" id="CHEBI:18408"/>
    </ligand>
</feature>
<comment type="catalytic activity">
    <reaction evidence="5">
        <text>ethanolamine = acetaldehyde + NH4(+)</text>
        <dbReference type="Rhea" id="RHEA:15313"/>
        <dbReference type="ChEBI" id="CHEBI:15343"/>
        <dbReference type="ChEBI" id="CHEBI:28938"/>
        <dbReference type="ChEBI" id="CHEBI:57603"/>
        <dbReference type="EC" id="4.3.1.7"/>
    </reaction>
</comment>
<dbReference type="PIRSF" id="PIRSF018982">
    <property type="entry name" value="EutC"/>
    <property type="match status" value="1"/>
</dbReference>
<dbReference type="GO" id="GO:0031471">
    <property type="term" value="C:ethanolamine degradation polyhedral organelle"/>
    <property type="evidence" value="ECO:0007669"/>
    <property type="project" value="UniProtKB-UniRule"/>
</dbReference>
<dbReference type="PANTHER" id="PTHR39330">
    <property type="entry name" value="ETHANOLAMINE AMMONIA-LYASE LIGHT CHAIN"/>
    <property type="match status" value="1"/>
</dbReference>
<dbReference type="GO" id="GO:0031419">
    <property type="term" value="F:cobalamin binding"/>
    <property type="evidence" value="ECO:0007669"/>
    <property type="project" value="UniProtKB-UniRule"/>
</dbReference>
<keyword evidence="1 5" id="KW-0846">Cobalamin</keyword>
<dbReference type="PANTHER" id="PTHR39330:SF1">
    <property type="entry name" value="ETHANOLAMINE AMMONIA-LYASE SMALL SUBUNIT"/>
    <property type="match status" value="1"/>
</dbReference>
<dbReference type="Gene3D" id="1.10.30.40">
    <property type="entry name" value="Ethanolamine ammonia-lyase light chain (EutC), N-terminal domain"/>
    <property type="match status" value="1"/>
</dbReference>
<dbReference type="GO" id="GO:0008851">
    <property type="term" value="F:ethanolamine ammonia-lyase activity"/>
    <property type="evidence" value="ECO:0007669"/>
    <property type="project" value="UniProtKB-UniRule"/>
</dbReference>
<dbReference type="Gene3D" id="3.40.50.11240">
    <property type="entry name" value="Ethanolamine ammonia-lyase light chain (EutC)"/>
    <property type="match status" value="1"/>
</dbReference>
<evidence type="ECO:0000256" key="5">
    <source>
        <dbReference type="HAMAP-Rule" id="MF_00601"/>
    </source>
</evidence>
<dbReference type="InterPro" id="IPR042255">
    <property type="entry name" value="EutC_N"/>
</dbReference>
<dbReference type="EC" id="4.3.1.7" evidence="5"/>
<comment type="pathway">
    <text evidence="5">Amine and polyamine degradation; ethanolamine degradation.</text>
</comment>
<dbReference type="NCBIfam" id="NF003971">
    <property type="entry name" value="PRK05465.1"/>
    <property type="match status" value="1"/>
</dbReference>